<feature type="compositionally biased region" description="Low complexity" evidence="1">
    <location>
        <begin position="341"/>
        <end position="359"/>
    </location>
</feature>
<feature type="compositionally biased region" description="Pro residues" evidence="1">
    <location>
        <begin position="227"/>
        <end position="244"/>
    </location>
</feature>
<feature type="compositionally biased region" description="Low complexity" evidence="1">
    <location>
        <begin position="186"/>
        <end position="202"/>
    </location>
</feature>
<name>A0A811YEN7_NYCPR</name>
<feature type="compositionally biased region" description="Low complexity" evidence="1">
    <location>
        <begin position="128"/>
        <end position="146"/>
    </location>
</feature>
<comment type="caution">
    <text evidence="2">The sequence shown here is derived from an EMBL/GenBank/DDBJ whole genome shotgun (WGS) entry which is preliminary data.</text>
</comment>
<evidence type="ECO:0000256" key="1">
    <source>
        <dbReference type="SAM" id="MobiDB-lite"/>
    </source>
</evidence>
<feature type="compositionally biased region" description="Gly residues" evidence="1">
    <location>
        <begin position="271"/>
        <end position="286"/>
    </location>
</feature>
<evidence type="ECO:0000313" key="2">
    <source>
        <dbReference type="EMBL" id="CAD7675019.1"/>
    </source>
</evidence>
<dbReference type="PRINTS" id="PR01217">
    <property type="entry name" value="PRICHEXTENSN"/>
</dbReference>
<protein>
    <submittedName>
        <fullName evidence="2">(raccoon dog) hypothetical protein</fullName>
    </submittedName>
</protein>
<feature type="compositionally biased region" description="Pro residues" evidence="1">
    <location>
        <begin position="176"/>
        <end position="185"/>
    </location>
</feature>
<proteinExistence type="predicted"/>
<feature type="compositionally biased region" description="Low complexity" evidence="1">
    <location>
        <begin position="288"/>
        <end position="297"/>
    </location>
</feature>
<organism evidence="2 3">
    <name type="scientific">Nyctereutes procyonoides</name>
    <name type="common">Raccoon dog</name>
    <name type="synonym">Canis procyonoides</name>
    <dbReference type="NCBI Taxonomy" id="34880"/>
    <lineage>
        <taxon>Eukaryota</taxon>
        <taxon>Metazoa</taxon>
        <taxon>Chordata</taxon>
        <taxon>Craniata</taxon>
        <taxon>Vertebrata</taxon>
        <taxon>Euteleostomi</taxon>
        <taxon>Mammalia</taxon>
        <taxon>Eutheria</taxon>
        <taxon>Laurasiatheria</taxon>
        <taxon>Carnivora</taxon>
        <taxon>Caniformia</taxon>
        <taxon>Canidae</taxon>
        <taxon>Nyctereutes</taxon>
    </lineage>
</organism>
<feature type="compositionally biased region" description="Low complexity" evidence="1">
    <location>
        <begin position="40"/>
        <end position="53"/>
    </location>
</feature>
<dbReference type="AlphaFoldDB" id="A0A811YEN7"/>
<dbReference type="Proteomes" id="UP000645828">
    <property type="component" value="Unassembled WGS sequence"/>
</dbReference>
<feature type="region of interest" description="Disordered" evidence="1">
    <location>
        <begin position="1"/>
        <end position="83"/>
    </location>
</feature>
<feature type="compositionally biased region" description="Polar residues" evidence="1">
    <location>
        <begin position="1"/>
        <end position="12"/>
    </location>
</feature>
<feature type="region of interest" description="Disordered" evidence="1">
    <location>
        <begin position="114"/>
        <end position="373"/>
    </location>
</feature>
<evidence type="ECO:0000313" key="3">
    <source>
        <dbReference type="Proteomes" id="UP000645828"/>
    </source>
</evidence>
<keyword evidence="3" id="KW-1185">Reference proteome</keyword>
<reference evidence="2" key="1">
    <citation type="submission" date="2020-12" db="EMBL/GenBank/DDBJ databases">
        <authorList>
            <consortium name="Molecular Ecology Group"/>
        </authorList>
    </citation>
    <scope>NUCLEOTIDE SEQUENCE</scope>
    <source>
        <strain evidence="2">TBG_1078</strain>
    </source>
</reference>
<feature type="compositionally biased region" description="Low complexity" evidence="1">
    <location>
        <begin position="245"/>
        <end position="262"/>
    </location>
</feature>
<gene>
    <name evidence="2" type="ORF">NYPRO_LOCUS7814</name>
</gene>
<dbReference type="EMBL" id="CAJHUB010000673">
    <property type="protein sequence ID" value="CAD7675019.1"/>
    <property type="molecule type" value="Genomic_DNA"/>
</dbReference>
<accession>A0A811YEN7</accession>
<sequence length="425" mass="43165">MSEPQECSSRESASGRRTRAGATCGQSRARFLRAAPPGQPARDGASPAPAARPGRPEARAQGGQGGLGAQGSPNCSKWQQREPAVPLTYPARLGQLAAGARALGRHKGTMEKLFSARADGGAQGPRLGASAQRGSAARRGQAAAPGSRPPPLPRREPFPRVSKKCQVLRGPHPAREPSPPPPLLPRLPASPAAALPGRPSASCTGAMTQGNAAGWQSVPGPAGRLGAPPPPPRPPPPAPAPAPAPAAAAAAAAASAPAARPSGEPPPGAPRGAGGGGRGGGAGRGARGARALGLLRPRAPRDRRPPPAARLGPELCSFPSNYLSEPRRRAPRAGPCLPEGLPAGVRGALGARGAQRAPPASRPPASRPRAPRPRALLSSPCPLLFCCLCSRTRPGQGYFSPPPPAREFAVWTHSQRGATWDRICT</sequence>